<feature type="compositionally biased region" description="Polar residues" evidence="1">
    <location>
        <begin position="255"/>
        <end position="268"/>
    </location>
</feature>
<keyword evidence="4" id="KW-1185">Reference proteome</keyword>
<organism evidence="3 4">
    <name type="scientific">Dibothriocephalus latus</name>
    <name type="common">Fish tapeworm</name>
    <name type="synonym">Diphyllobothrium latum</name>
    <dbReference type="NCBI Taxonomy" id="60516"/>
    <lineage>
        <taxon>Eukaryota</taxon>
        <taxon>Metazoa</taxon>
        <taxon>Spiralia</taxon>
        <taxon>Lophotrochozoa</taxon>
        <taxon>Platyhelminthes</taxon>
        <taxon>Cestoda</taxon>
        <taxon>Eucestoda</taxon>
        <taxon>Diphyllobothriidea</taxon>
        <taxon>Diphyllobothriidae</taxon>
        <taxon>Dibothriocephalus</taxon>
    </lineage>
</organism>
<keyword evidence="2" id="KW-0472">Membrane</keyword>
<feature type="region of interest" description="Disordered" evidence="1">
    <location>
        <begin position="231"/>
        <end position="268"/>
    </location>
</feature>
<reference evidence="3 4" key="1">
    <citation type="submission" date="2018-11" db="EMBL/GenBank/DDBJ databases">
        <authorList>
            <consortium name="Pathogen Informatics"/>
        </authorList>
    </citation>
    <scope>NUCLEOTIDE SEQUENCE [LARGE SCALE GENOMIC DNA]</scope>
</reference>
<feature type="transmembrane region" description="Helical" evidence="2">
    <location>
        <begin position="109"/>
        <end position="137"/>
    </location>
</feature>
<evidence type="ECO:0000256" key="1">
    <source>
        <dbReference type="SAM" id="MobiDB-lite"/>
    </source>
</evidence>
<keyword evidence="2" id="KW-0812">Transmembrane</keyword>
<sequence length="268" mass="30845">MMYNYLSDAPEYPYLEKDEIYGSEQVNCMSKAYPVHGRLLKAETNDRNGGIERCGSSYCFTIYSVYGYYNVQCTFEGAHEAVGFTFVKTLNATYIGPEYVPTLQRRSDLAAYAFDTFILIECLLFILLLGLFTILGVREQKERVKQLTMRANQKSREYKPSILKDLDGQYVNVDMMEFTKNDHLRLVTMTTLFDGCYDQFAKKTKKPPEEEPATETRPTYRATVRKAMNKMLTENFNESSSSSEDDYDTETATELSRSGNNPFSYDYA</sequence>
<feature type="region of interest" description="Disordered" evidence="1">
    <location>
        <begin position="203"/>
        <end position="222"/>
    </location>
</feature>
<accession>A0A3P7LTD8</accession>
<dbReference type="Proteomes" id="UP000281553">
    <property type="component" value="Unassembled WGS sequence"/>
</dbReference>
<gene>
    <name evidence="3" type="ORF">DILT_LOCUS5302</name>
</gene>
<protein>
    <submittedName>
        <fullName evidence="3">Uncharacterized protein</fullName>
    </submittedName>
</protein>
<dbReference type="AlphaFoldDB" id="A0A3P7LTD8"/>
<proteinExistence type="predicted"/>
<keyword evidence="2" id="KW-1133">Transmembrane helix</keyword>
<evidence type="ECO:0000256" key="2">
    <source>
        <dbReference type="SAM" id="Phobius"/>
    </source>
</evidence>
<name>A0A3P7LTD8_DIBLA</name>
<dbReference type="EMBL" id="UYRU01047129">
    <property type="protein sequence ID" value="VDN09471.1"/>
    <property type="molecule type" value="Genomic_DNA"/>
</dbReference>
<evidence type="ECO:0000313" key="4">
    <source>
        <dbReference type="Proteomes" id="UP000281553"/>
    </source>
</evidence>
<evidence type="ECO:0000313" key="3">
    <source>
        <dbReference type="EMBL" id="VDN09471.1"/>
    </source>
</evidence>
<dbReference type="OrthoDB" id="6317057at2759"/>